<evidence type="ECO:0000313" key="1">
    <source>
        <dbReference type="EMBL" id="KAJ3507983.1"/>
    </source>
</evidence>
<comment type="caution">
    <text evidence="1">The sequence shown here is derived from an EMBL/GenBank/DDBJ whole genome shotgun (WGS) entry which is preliminary data.</text>
</comment>
<gene>
    <name evidence="1" type="ORF">NLJ89_g6008</name>
</gene>
<accession>A0A9W8K011</accession>
<evidence type="ECO:0008006" key="3">
    <source>
        <dbReference type="Google" id="ProtNLM"/>
    </source>
</evidence>
<reference evidence="1" key="1">
    <citation type="submission" date="2022-07" db="EMBL/GenBank/DDBJ databases">
        <title>Genome Sequence of Agrocybe chaxingu.</title>
        <authorList>
            <person name="Buettner E."/>
        </authorList>
    </citation>
    <scope>NUCLEOTIDE SEQUENCE</scope>
    <source>
        <strain evidence="1">MP-N11</strain>
    </source>
</reference>
<sequence>MIMDCTTCHTPVFKVPPLPDISFIPAILATNTAPKSHEEHFIRKAIDTSKLALSQIDQIIVKVKQTLEFITLHREECSRRTELYQHALSKARFLPDEVLSEIFLHAVADQAKGMAPLTYDMQHMILKVCKRWHAVALASPRIWAVLPCIGINNTGSQSMEMIFHRLEKALKLSRSVPLRVCFKSLTSQTDPIVKTLLPYSDRFDHLEVNGFLFSLHDLALQISGNLALLKSIRILLWADSWRDEKELSLPLSPFLDAPSLAK</sequence>
<proteinExistence type="predicted"/>
<dbReference type="EMBL" id="JANKHO010000605">
    <property type="protein sequence ID" value="KAJ3507983.1"/>
    <property type="molecule type" value="Genomic_DNA"/>
</dbReference>
<protein>
    <recommendedName>
        <fullName evidence="3">F-box domain-containing protein</fullName>
    </recommendedName>
</protein>
<dbReference type="AlphaFoldDB" id="A0A9W8K011"/>
<name>A0A9W8K011_9AGAR</name>
<evidence type="ECO:0000313" key="2">
    <source>
        <dbReference type="Proteomes" id="UP001148786"/>
    </source>
</evidence>
<dbReference type="OrthoDB" id="3221235at2759"/>
<keyword evidence="2" id="KW-1185">Reference proteome</keyword>
<dbReference type="Proteomes" id="UP001148786">
    <property type="component" value="Unassembled WGS sequence"/>
</dbReference>
<organism evidence="1 2">
    <name type="scientific">Agrocybe chaxingu</name>
    <dbReference type="NCBI Taxonomy" id="84603"/>
    <lineage>
        <taxon>Eukaryota</taxon>
        <taxon>Fungi</taxon>
        <taxon>Dikarya</taxon>
        <taxon>Basidiomycota</taxon>
        <taxon>Agaricomycotina</taxon>
        <taxon>Agaricomycetes</taxon>
        <taxon>Agaricomycetidae</taxon>
        <taxon>Agaricales</taxon>
        <taxon>Agaricineae</taxon>
        <taxon>Strophariaceae</taxon>
        <taxon>Agrocybe</taxon>
    </lineage>
</organism>